<sequence>MKFSEFYKLIEAAGWTLSKGKKHYKYVHPDYEYSIPVGRHPSKEIPKGTLNEMMKQAGIKKK</sequence>
<evidence type="ECO:0000313" key="9">
    <source>
        <dbReference type="EMBL" id="WOF12872.1"/>
    </source>
</evidence>
<keyword evidence="4" id="KW-0255">Endonuclease</keyword>
<dbReference type="Gene3D" id="3.30.920.30">
    <property type="entry name" value="Hypothetical protein"/>
    <property type="match status" value="1"/>
</dbReference>
<organism evidence="8 10">
    <name type="scientific">Butyricimonas paravirosa</name>
    <dbReference type="NCBI Taxonomy" id="1472417"/>
    <lineage>
        <taxon>Bacteria</taxon>
        <taxon>Pseudomonadati</taxon>
        <taxon>Bacteroidota</taxon>
        <taxon>Bacteroidia</taxon>
        <taxon>Bacteroidales</taxon>
        <taxon>Odoribacteraceae</taxon>
        <taxon>Butyricimonas</taxon>
    </lineage>
</organism>
<evidence type="ECO:0000256" key="4">
    <source>
        <dbReference type="ARBA" id="ARBA00022759"/>
    </source>
</evidence>
<accession>A0A7X5Y906</accession>
<evidence type="ECO:0000256" key="2">
    <source>
        <dbReference type="ARBA" id="ARBA00022649"/>
    </source>
</evidence>
<keyword evidence="11" id="KW-1185">Reference proteome</keyword>
<gene>
    <name evidence="9" type="ORF">F1644_11660</name>
    <name evidence="8" type="ORF">GGR15_000244</name>
</gene>
<keyword evidence="5" id="KW-0378">Hydrolase</keyword>
<evidence type="ECO:0000313" key="8">
    <source>
        <dbReference type="EMBL" id="NJC16642.1"/>
    </source>
</evidence>
<dbReference type="AlphaFoldDB" id="A0A7X5Y906"/>
<dbReference type="GeneID" id="86891959"/>
<dbReference type="GO" id="GO:0003729">
    <property type="term" value="F:mRNA binding"/>
    <property type="evidence" value="ECO:0007669"/>
    <property type="project" value="InterPro"/>
</dbReference>
<keyword evidence="3" id="KW-0540">Nuclease</keyword>
<keyword evidence="2" id="KW-1277">Toxin-antitoxin system</keyword>
<evidence type="ECO:0000313" key="10">
    <source>
        <dbReference type="Proteomes" id="UP000576368"/>
    </source>
</evidence>
<dbReference type="EMBL" id="JAATLI010000001">
    <property type="protein sequence ID" value="NJC16642.1"/>
    <property type="molecule type" value="Genomic_DNA"/>
</dbReference>
<dbReference type="Proteomes" id="UP001302374">
    <property type="component" value="Chromosome"/>
</dbReference>
<evidence type="ECO:0000313" key="11">
    <source>
        <dbReference type="Proteomes" id="UP001302374"/>
    </source>
</evidence>
<dbReference type="SUPFAM" id="SSF54786">
    <property type="entry name" value="YcfA/nrd intein domain"/>
    <property type="match status" value="1"/>
</dbReference>
<dbReference type="EMBL" id="CP043839">
    <property type="protein sequence ID" value="WOF12872.1"/>
    <property type="molecule type" value="Genomic_DNA"/>
</dbReference>
<comment type="similarity">
    <text evidence="1">Belongs to the HicA mRNA interferase family.</text>
</comment>
<keyword evidence="7" id="KW-0346">Stress response</keyword>
<reference evidence="8 10" key="2">
    <citation type="submission" date="2020-03" db="EMBL/GenBank/DDBJ databases">
        <title>Genomic Encyclopedia of Type Strains, Phase IV (KMG-IV): sequencing the most valuable type-strain genomes for metagenomic binning, comparative biology and taxonomic classification.</title>
        <authorList>
            <person name="Goeker M."/>
        </authorList>
    </citation>
    <scope>NUCLEOTIDE SEQUENCE [LARGE SCALE GENOMIC DNA]</scope>
    <source>
        <strain evidence="8 10">DSM 105722</strain>
    </source>
</reference>
<name>A0A7X5Y906_9BACT</name>
<dbReference type="Pfam" id="PF07927">
    <property type="entry name" value="HicA_toxin"/>
    <property type="match status" value="1"/>
</dbReference>
<dbReference type="InterPro" id="IPR012933">
    <property type="entry name" value="HicA_mRNA_interferase"/>
</dbReference>
<evidence type="ECO:0000256" key="7">
    <source>
        <dbReference type="ARBA" id="ARBA00023016"/>
    </source>
</evidence>
<evidence type="ECO:0000256" key="5">
    <source>
        <dbReference type="ARBA" id="ARBA00022801"/>
    </source>
</evidence>
<evidence type="ECO:0000256" key="1">
    <source>
        <dbReference type="ARBA" id="ARBA00006620"/>
    </source>
</evidence>
<reference evidence="9 11" key="1">
    <citation type="submission" date="2019-09" db="EMBL/GenBank/DDBJ databases">
        <title>Butyricimonas paravirosa DSM 105722 (=214-4 = JCM 18677 = CCUG 65563).</title>
        <authorList>
            <person name="Le Roy T."/>
            <person name="Cani P.D."/>
        </authorList>
    </citation>
    <scope>NUCLEOTIDE SEQUENCE [LARGE SCALE GENOMIC DNA]</scope>
    <source>
        <strain evidence="9 11">DSM 105722</strain>
    </source>
</reference>
<dbReference type="GO" id="GO:0016787">
    <property type="term" value="F:hydrolase activity"/>
    <property type="evidence" value="ECO:0007669"/>
    <property type="project" value="UniProtKB-KW"/>
</dbReference>
<protein>
    <submittedName>
        <fullName evidence="8">Putative RNA binding protein YcfA (HicA-like mRNA interferase family)</fullName>
    </submittedName>
    <submittedName>
        <fullName evidence="9">Type II toxin-antitoxin system HicA family toxin</fullName>
    </submittedName>
</protein>
<dbReference type="GO" id="GO:0004519">
    <property type="term" value="F:endonuclease activity"/>
    <property type="evidence" value="ECO:0007669"/>
    <property type="project" value="UniProtKB-KW"/>
</dbReference>
<proteinExistence type="inferred from homology"/>
<evidence type="ECO:0000256" key="6">
    <source>
        <dbReference type="ARBA" id="ARBA00022884"/>
    </source>
</evidence>
<evidence type="ECO:0000256" key="3">
    <source>
        <dbReference type="ARBA" id="ARBA00022722"/>
    </source>
</evidence>
<dbReference type="InterPro" id="IPR038570">
    <property type="entry name" value="HicA_sf"/>
</dbReference>
<keyword evidence="6" id="KW-0694">RNA-binding</keyword>
<dbReference type="Proteomes" id="UP000576368">
    <property type="component" value="Unassembled WGS sequence"/>
</dbReference>
<dbReference type="RefSeq" id="WP_118304682.1">
    <property type="nucleotide sequence ID" value="NZ_BMPA01000001.1"/>
</dbReference>